<evidence type="ECO:0000313" key="2">
    <source>
        <dbReference type="Proteomes" id="UP000595197"/>
    </source>
</evidence>
<evidence type="ECO:0008006" key="3">
    <source>
        <dbReference type="Google" id="ProtNLM"/>
    </source>
</evidence>
<proteinExistence type="predicted"/>
<dbReference type="Proteomes" id="UP000595197">
    <property type="component" value="Chromosome"/>
</dbReference>
<accession>A0ABX7B544</accession>
<name>A0ABX7B544_9PROT</name>
<sequence>MVFIAPIVEGHGEVEAVPVLLHRMAAHHMSNVPLRVNPPIRVKCGSFLNDDVYFRKHVALAAAKAAPQGGHVLILLDCDDAKWCPATLGPHLLERARRVRRDVSHLVVLANKEFETWFIAAIASLGGQQGVARDLVLQPFTFD</sequence>
<gene>
    <name evidence="1" type="ORF">IGS68_26455</name>
</gene>
<dbReference type="EMBL" id="CP067420">
    <property type="protein sequence ID" value="QQP89470.1"/>
    <property type="molecule type" value="Genomic_DNA"/>
</dbReference>
<reference evidence="1" key="1">
    <citation type="submission" date="2021-02" db="EMBL/GenBank/DDBJ databases">
        <title>Skermanella TT6 skin isolate.</title>
        <authorList>
            <person name="Lee K."/>
            <person name="Ganzorig M."/>
        </authorList>
    </citation>
    <scope>NUCLEOTIDE SEQUENCE</scope>
    <source>
        <strain evidence="1">TT6</strain>
    </source>
</reference>
<protein>
    <recommendedName>
        <fullName evidence="3">DUF4276 family protein</fullName>
    </recommendedName>
</protein>
<keyword evidence="2" id="KW-1185">Reference proteome</keyword>
<dbReference type="RefSeq" id="WP_201075719.1">
    <property type="nucleotide sequence ID" value="NZ_CP067420.1"/>
</dbReference>
<evidence type="ECO:0000313" key="1">
    <source>
        <dbReference type="EMBL" id="QQP89470.1"/>
    </source>
</evidence>
<organism evidence="1 2">
    <name type="scientific">Skermanella cutis</name>
    <dbReference type="NCBI Taxonomy" id="2775420"/>
    <lineage>
        <taxon>Bacteria</taxon>
        <taxon>Pseudomonadati</taxon>
        <taxon>Pseudomonadota</taxon>
        <taxon>Alphaproteobacteria</taxon>
        <taxon>Rhodospirillales</taxon>
        <taxon>Azospirillaceae</taxon>
        <taxon>Skermanella</taxon>
    </lineage>
</organism>